<comment type="caution">
    <text evidence="1">The sequence shown here is derived from an EMBL/GenBank/DDBJ whole genome shotgun (WGS) entry which is preliminary data.</text>
</comment>
<accession>A0A401IHL7</accession>
<protein>
    <submittedName>
        <fullName evidence="1">Uncharacterized protein</fullName>
    </submittedName>
</protein>
<reference evidence="2" key="1">
    <citation type="submission" date="2017-05" db="EMBL/GenBank/DDBJ databases">
        <title>Physiological properties and genetic analysis related to exopolysaccharide production of fresh-water unicellular cyanobacterium Aphanothece sacrum, Suizenji Nori, that has been cultured as a food source in Japan.</title>
        <authorList>
            <person name="Kanesaki Y."/>
            <person name="Yoshikawa S."/>
            <person name="Ohki K."/>
        </authorList>
    </citation>
    <scope>NUCLEOTIDE SEQUENCE [LARGE SCALE GENOMIC DNA]</scope>
    <source>
        <strain evidence="2">FPU1</strain>
    </source>
</reference>
<sequence>MERGLLWLPLLFFFCWLTWSGWNEYQKLEAYRQWAEQFEQAKYDIYAIIGINEKQITWGKPSRLIPTDLPSFSLADVANIRLLVNDNPVDLNALPNKGLPVLEFSLLTDSSPIKIPFTEIPLAAKWTVYLNKIRQS</sequence>
<dbReference type="RefSeq" id="WP_124970309.1">
    <property type="nucleotide sequence ID" value="NZ_BDQK01000013.1"/>
</dbReference>
<dbReference type="OrthoDB" id="530035at2"/>
<dbReference type="AlphaFoldDB" id="A0A401IHL7"/>
<proteinExistence type="predicted"/>
<organism evidence="1 2">
    <name type="scientific">Aphanothece sacrum FPU1</name>
    <dbReference type="NCBI Taxonomy" id="1920663"/>
    <lineage>
        <taxon>Bacteria</taxon>
        <taxon>Bacillati</taxon>
        <taxon>Cyanobacteriota</taxon>
        <taxon>Cyanophyceae</taxon>
        <taxon>Oscillatoriophycideae</taxon>
        <taxon>Chroococcales</taxon>
        <taxon>Aphanothecaceae</taxon>
        <taxon>Aphanothece</taxon>
    </lineage>
</organism>
<dbReference type="EMBL" id="BDQK01000013">
    <property type="protein sequence ID" value="GBF80696.1"/>
    <property type="molecule type" value="Genomic_DNA"/>
</dbReference>
<evidence type="ECO:0000313" key="1">
    <source>
        <dbReference type="EMBL" id="GBF80696.1"/>
    </source>
</evidence>
<name>A0A401IHL7_APHSA</name>
<dbReference type="Proteomes" id="UP000287247">
    <property type="component" value="Unassembled WGS sequence"/>
</dbReference>
<gene>
    <name evidence="1" type="ORF">AsFPU1_2100</name>
</gene>
<evidence type="ECO:0000313" key="2">
    <source>
        <dbReference type="Proteomes" id="UP000287247"/>
    </source>
</evidence>
<keyword evidence="2" id="KW-1185">Reference proteome</keyword>